<keyword evidence="4" id="KW-1185">Reference proteome</keyword>
<dbReference type="AlphaFoldDB" id="A0A1I5DDJ3"/>
<keyword evidence="2" id="KW-0472">Membrane</keyword>
<dbReference type="Proteomes" id="UP000242869">
    <property type="component" value="Unassembled WGS sequence"/>
</dbReference>
<keyword evidence="2" id="KW-0812">Transmembrane</keyword>
<organism evidence="3 4">
    <name type="scientific">Formivibrio citricus</name>
    <dbReference type="NCBI Taxonomy" id="83765"/>
    <lineage>
        <taxon>Bacteria</taxon>
        <taxon>Pseudomonadati</taxon>
        <taxon>Pseudomonadota</taxon>
        <taxon>Betaproteobacteria</taxon>
        <taxon>Neisseriales</taxon>
        <taxon>Chitinibacteraceae</taxon>
        <taxon>Formivibrio</taxon>
    </lineage>
</organism>
<dbReference type="Pfam" id="PF07963">
    <property type="entry name" value="N_methyl"/>
    <property type="match status" value="1"/>
</dbReference>
<dbReference type="InterPro" id="IPR045584">
    <property type="entry name" value="Pilin-like"/>
</dbReference>
<evidence type="ECO:0000256" key="1">
    <source>
        <dbReference type="SAM" id="MobiDB-lite"/>
    </source>
</evidence>
<dbReference type="InterPro" id="IPR012902">
    <property type="entry name" value="N_methyl_site"/>
</dbReference>
<dbReference type="PROSITE" id="PS00409">
    <property type="entry name" value="PROKAR_NTER_METHYL"/>
    <property type="match status" value="1"/>
</dbReference>
<sequence>MPAPMQNRGFTLVEMAVVLFVIGLLMSGLLGGLSLQQESRRLAETRDALEQAREALLGYALTHNRLPCPADGSLAQTHPAAGRELAARTAQGRCQTLQGVLPWADLGLRQTDGWGRRFTYRVSAAFTECQGPAVAPPGDPPVLPTGCQTAITACGVSGTRPCFTLATTPDLRVYRSAPAACPTPPATPPTGNVANNVPAIIVSHGRQFHGSFGPEGGAPAPGASGDAAENSDDNRCFVSRSDGANGYDDETFWLSPAILFSRLVGASRLP</sequence>
<evidence type="ECO:0000256" key="2">
    <source>
        <dbReference type="SAM" id="Phobius"/>
    </source>
</evidence>
<reference evidence="4" key="1">
    <citation type="submission" date="2016-10" db="EMBL/GenBank/DDBJ databases">
        <authorList>
            <person name="Varghese N."/>
            <person name="Submissions S."/>
        </authorList>
    </citation>
    <scope>NUCLEOTIDE SEQUENCE [LARGE SCALE GENOMIC DNA]</scope>
    <source>
        <strain evidence="4">DSM 6150</strain>
    </source>
</reference>
<feature type="compositionally biased region" description="Low complexity" evidence="1">
    <location>
        <begin position="217"/>
        <end position="228"/>
    </location>
</feature>
<protein>
    <submittedName>
        <fullName evidence="3">Prepilin-type N-terminal cleavage/methylation domain-containing protein</fullName>
    </submittedName>
</protein>
<evidence type="ECO:0000313" key="4">
    <source>
        <dbReference type="Proteomes" id="UP000242869"/>
    </source>
</evidence>
<name>A0A1I5DDJ3_9NEIS</name>
<keyword evidence="2" id="KW-1133">Transmembrane helix</keyword>
<dbReference type="SUPFAM" id="SSF54523">
    <property type="entry name" value="Pili subunits"/>
    <property type="match status" value="1"/>
</dbReference>
<evidence type="ECO:0000313" key="3">
    <source>
        <dbReference type="EMBL" id="SFN97319.1"/>
    </source>
</evidence>
<dbReference type="NCBIfam" id="TIGR02532">
    <property type="entry name" value="IV_pilin_GFxxxE"/>
    <property type="match status" value="1"/>
</dbReference>
<feature type="transmembrane region" description="Helical" evidence="2">
    <location>
        <begin position="12"/>
        <end position="33"/>
    </location>
</feature>
<gene>
    <name evidence="3" type="ORF">SAMN05660284_02636</name>
</gene>
<dbReference type="EMBL" id="FOVE01000024">
    <property type="protein sequence ID" value="SFN97319.1"/>
    <property type="molecule type" value="Genomic_DNA"/>
</dbReference>
<feature type="region of interest" description="Disordered" evidence="1">
    <location>
        <begin position="208"/>
        <end position="235"/>
    </location>
</feature>
<accession>A0A1I5DDJ3</accession>
<dbReference type="STRING" id="83765.SAMN05660284_02636"/>
<proteinExistence type="predicted"/>
<dbReference type="RefSeq" id="WP_177187887.1">
    <property type="nucleotide sequence ID" value="NZ_FOVE01000024.1"/>
</dbReference>